<evidence type="ECO:0000256" key="1">
    <source>
        <dbReference type="SAM" id="MobiDB-lite"/>
    </source>
</evidence>
<feature type="region of interest" description="Disordered" evidence="1">
    <location>
        <begin position="1"/>
        <end position="44"/>
    </location>
</feature>
<dbReference type="AlphaFoldDB" id="A0A2I0ARP8"/>
<proteinExistence type="predicted"/>
<dbReference type="EMBL" id="KZ451955">
    <property type="protein sequence ID" value="PKA58229.1"/>
    <property type="molecule type" value="Genomic_DNA"/>
</dbReference>
<evidence type="ECO:0000313" key="2">
    <source>
        <dbReference type="EMBL" id="PKA58229.1"/>
    </source>
</evidence>
<name>A0A2I0ARP8_9ASPA</name>
<gene>
    <name evidence="2" type="ORF">AXF42_Ash012952</name>
</gene>
<dbReference type="Proteomes" id="UP000236161">
    <property type="component" value="Unassembled WGS sequence"/>
</dbReference>
<evidence type="ECO:0000313" key="3">
    <source>
        <dbReference type="Proteomes" id="UP000236161"/>
    </source>
</evidence>
<protein>
    <submittedName>
        <fullName evidence="2">Uncharacterized protein</fullName>
    </submittedName>
</protein>
<organism evidence="2 3">
    <name type="scientific">Apostasia shenzhenica</name>
    <dbReference type="NCBI Taxonomy" id="1088818"/>
    <lineage>
        <taxon>Eukaryota</taxon>
        <taxon>Viridiplantae</taxon>
        <taxon>Streptophyta</taxon>
        <taxon>Embryophyta</taxon>
        <taxon>Tracheophyta</taxon>
        <taxon>Spermatophyta</taxon>
        <taxon>Magnoliopsida</taxon>
        <taxon>Liliopsida</taxon>
        <taxon>Asparagales</taxon>
        <taxon>Orchidaceae</taxon>
        <taxon>Apostasioideae</taxon>
        <taxon>Apostasia</taxon>
    </lineage>
</organism>
<reference evidence="2 3" key="1">
    <citation type="journal article" date="2017" name="Nature">
        <title>The Apostasia genome and the evolution of orchids.</title>
        <authorList>
            <person name="Zhang G.Q."/>
            <person name="Liu K.W."/>
            <person name="Li Z."/>
            <person name="Lohaus R."/>
            <person name="Hsiao Y.Y."/>
            <person name="Niu S.C."/>
            <person name="Wang J.Y."/>
            <person name="Lin Y.C."/>
            <person name="Xu Q."/>
            <person name="Chen L.J."/>
            <person name="Yoshida K."/>
            <person name="Fujiwara S."/>
            <person name="Wang Z.W."/>
            <person name="Zhang Y.Q."/>
            <person name="Mitsuda N."/>
            <person name="Wang M."/>
            <person name="Liu G.H."/>
            <person name="Pecoraro L."/>
            <person name="Huang H.X."/>
            <person name="Xiao X.J."/>
            <person name="Lin M."/>
            <person name="Wu X.Y."/>
            <person name="Wu W.L."/>
            <person name="Chen Y.Y."/>
            <person name="Chang S.B."/>
            <person name="Sakamoto S."/>
            <person name="Ohme-Takagi M."/>
            <person name="Yagi M."/>
            <person name="Zeng S.J."/>
            <person name="Shen C.Y."/>
            <person name="Yeh C.M."/>
            <person name="Luo Y.B."/>
            <person name="Tsai W.C."/>
            <person name="Van de Peer Y."/>
            <person name="Liu Z.J."/>
        </authorList>
    </citation>
    <scope>NUCLEOTIDE SEQUENCE [LARGE SCALE GENOMIC DNA]</scope>
    <source>
        <strain evidence="3">cv. Shenzhen</strain>
        <tissue evidence="2">Stem</tissue>
    </source>
</reference>
<sequence>MQTADHGRQCTMDSTSSSSSSSMQILPHEQPLTTSSPFPADAQDFISSMEQELFVPVPPLESSLSLEDHQ</sequence>
<keyword evidence="3" id="KW-1185">Reference proteome</keyword>
<accession>A0A2I0ARP8</accession>